<gene>
    <name evidence="1" type="ORF">TQ39_07505</name>
</gene>
<proteinExistence type="predicted"/>
<dbReference type="RefSeq" id="WP_050005087.1">
    <property type="nucleotide sequence ID" value="NZ_JBBNKJ010000007.1"/>
</dbReference>
<name>A0A0D8J137_9FIRM</name>
<dbReference type="AlphaFoldDB" id="A0A0D8J137"/>
<evidence type="ECO:0000313" key="2">
    <source>
        <dbReference type="Proteomes" id="UP000032483"/>
    </source>
</evidence>
<keyword evidence="2" id="KW-1185">Reference proteome</keyword>
<evidence type="ECO:0000313" key="1">
    <source>
        <dbReference type="EMBL" id="KJF40236.1"/>
    </source>
</evidence>
<dbReference type="EMBL" id="JXXK01000008">
    <property type="protein sequence ID" value="KJF40236.1"/>
    <property type="molecule type" value="Genomic_DNA"/>
</dbReference>
<sequence length="327" mass="37343">MIDYRMRLEAMGKTKRDRIIHNAKRMTQKFAIHNPAYKSVTIDGTDDNLIIISTQTVSTKTIEALPSRDFKIGSIVFWNGSHWLITKRDAESDITVRGEIEQCNRQIRWQNPSTKEIHERWCVVDKPYFSNLESNATSTESKREFKIQLPYDNESALLDVDKRFMLEIIGKTPRTYRLTSVDSMTERYDYNGEASGFLVINVEQDAYNPQTDNSELMICDYVTDNSTSAPAEREIFYTGTKEIKAGGPHKKFVATLNEVKDPTVTWSIDMDDNLKQYKELISVNTSGGELLIKTPNNTSLYYGVIRITATFTDGFIAKLDTSIVPLV</sequence>
<dbReference type="Proteomes" id="UP000032483">
    <property type="component" value="Unassembled WGS sequence"/>
</dbReference>
<organism evidence="1 2">
    <name type="scientific">Ruthenibacterium lactatiformans</name>
    <dbReference type="NCBI Taxonomy" id="1550024"/>
    <lineage>
        <taxon>Bacteria</taxon>
        <taxon>Bacillati</taxon>
        <taxon>Bacillota</taxon>
        <taxon>Clostridia</taxon>
        <taxon>Eubacteriales</taxon>
        <taxon>Oscillospiraceae</taxon>
        <taxon>Ruthenibacterium</taxon>
    </lineage>
</organism>
<accession>A0A0D8J137</accession>
<comment type="caution">
    <text evidence="1">The sequence shown here is derived from an EMBL/GenBank/DDBJ whole genome shotgun (WGS) entry which is preliminary data.</text>
</comment>
<dbReference type="GeneID" id="42856457"/>
<protein>
    <submittedName>
        <fullName evidence="1">Uncharacterized protein</fullName>
    </submittedName>
</protein>
<reference evidence="1" key="1">
    <citation type="submission" date="2015-02" db="EMBL/GenBank/DDBJ databases">
        <title>A novel member of the family Ruminococcaceae isolated from human feces.</title>
        <authorList>
            <person name="Shkoporov A.N."/>
            <person name="Chaplin A.V."/>
            <person name="Motuzova O.V."/>
            <person name="Kafarskaia L.I."/>
            <person name="Khokhlova E.V."/>
            <person name="Efimov B.A."/>
        </authorList>
    </citation>
    <scope>NUCLEOTIDE SEQUENCE [LARGE SCALE GENOMIC DNA]</scope>
    <source>
        <strain evidence="1">585-1</strain>
    </source>
</reference>